<proteinExistence type="predicted"/>
<keyword evidence="2" id="KW-1185">Reference proteome</keyword>
<reference evidence="1" key="1">
    <citation type="submission" date="2021-02" db="EMBL/GenBank/DDBJ databases">
        <authorList>
            <person name="Nieuwenhuis M."/>
            <person name="Van De Peppel L.J.J."/>
        </authorList>
    </citation>
    <scope>NUCLEOTIDE SEQUENCE</scope>
    <source>
        <strain evidence="1">D49</strain>
    </source>
</reference>
<comment type="caution">
    <text evidence="1">The sequence shown here is derived from an EMBL/GenBank/DDBJ whole genome shotgun (WGS) entry which is preliminary data.</text>
</comment>
<dbReference type="EMBL" id="JABCKI010000351">
    <property type="protein sequence ID" value="KAG5650839.1"/>
    <property type="molecule type" value="Genomic_DNA"/>
</dbReference>
<name>A0A9P7GJG6_9AGAR</name>
<dbReference type="AlphaFoldDB" id="A0A9P7GJG6"/>
<evidence type="ECO:0000313" key="2">
    <source>
        <dbReference type="Proteomes" id="UP000717328"/>
    </source>
</evidence>
<accession>A0A9P7GJG6</accession>
<reference evidence="1" key="2">
    <citation type="submission" date="2021-10" db="EMBL/GenBank/DDBJ databases">
        <title>Phylogenomics reveals ancestral predisposition of the termite-cultivated fungus Termitomyces towards a domesticated lifestyle.</title>
        <authorList>
            <person name="Auxier B."/>
            <person name="Grum-Grzhimaylo A."/>
            <person name="Cardenas M.E."/>
            <person name="Lodge J.D."/>
            <person name="Laessoe T."/>
            <person name="Pedersen O."/>
            <person name="Smith M.E."/>
            <person name="Kuyper T.W."/>
            <person name="Franco-Molano E.A."/>
            <person name="Baroni T.J."/>
            <person name="Aanen D.K."/>
        </authorList>
    </citation>
    <scope>NUCLEOTIDE SEQUENCE</scope>
    <source>
        <strain evidence="1">D49</strain>
    </source>
</reference>
<protein>
    <submittedName>
        <fullName evidence="1">Uncharacterized protein</fullName>
    </submittedName>
</protein>
<dbReference type="Proteomes" id="UP000717328">
    <property type="component" value="Unassembled WGS sequence"/>
</dbReference>
<sequence>MLQTGSIAVAVVQRQVMVVQATRTHARRDRFLDVHTYSPFGDCVFLASPIPNARIAPTDILTIFPTSDVTRVPEPGMLELPHQAFCEFKELSSRHQKRCESLWRVWTSSH</sequence>
<dbReference type="OrthoDB" id="3212455at2759"/>
<evidence type="ECO:0000313" key="1">
    <source>
        <dbReference type="EMBL" id="KAG5650839.1"/>
    </source>
</evidence>
<gene>
    <name evidence="1" type="ORF">H0H81_010869</name>
</gene>
<organism evidence="1 2">
    <name type="scientific">Sphagnurus paluster</name>
    <dbReference type="NCBI Taxonomy" id="117069"/>
    <lineage>
        <taxon>Eukaryota</taxon>
        <taxon>Fungi</taxon>
        <taxon>Dikarya</taxon>
        <taxon>Basidiomycota</taxon>
        <taxon>Agaricomycotina</taxon>
        <taxon>Agaricomycetes</taxon>
        <taxon>Agaricomycetidae</taxon>
        <taxon>Agaricales</taxon>
        <taxon>Tricholomatineae</taxon>
        <taxon>Lyophyllaceae</taxon>
        <taxon>Sphagnurus</taxon>
    </lineage>
</organism>